<dbReference type="RefSeq" id="WP_281931032.1">
    <property type="nucleotide sequence ID" value="NZ_AP027142.1"/>
</dbReference>
<evidence type="ECO:0000256" key="2">
    <source>
        <dbReference type="SAM" id="SignalP"/>
    </source>
</evidence>
<dbReference type="EMBL" id="AP027142">
    <property type="protein sequence ID" value="BDV33558.1"/>
    <property type="molecule type" value="Genomic_DNA"/>
</dbReference>
<sequence>MKKLFLGAALAILASAGVSSHALAAGWHYYDPDCPIAIGPKSMKFVAMQPKKNIDRECDALPDTGASVIVLDASDNELRDMNWDVRVLRAKAPDSQPDPEADVVSRQPIQKFRNGMMNFDQNFKQAGNYELYVKLTSDDGAKSYEGRHPFSVGLVTDEEFYLYIGFGIFILLAGGVAFTMWRQGKLFFKIPNFAKPS</sequence>
<evidence type="ECO:0000313" key="3">
    <source>
        <dbReference type="EMBL" id="BDV33558.1"/>
    </source>
</evidence>
<feature type="chain" id="PRO_5045908728" evidence="2">
    <location>
        <begin position="25"/>
        <end position="197"/>
    </location>
</feature>
<dbReference type="Proteomes" id="UP001317629">
    <property type="component" value="Chromosome"/>
</dbReference>
<protein>
    <submittedName>
        <fullName evidence="3">Uncharacterized protein</fullName>
    </submittedName>
</protein>
<organism evidence="3 4">
    <name type="scientific">Methylocystis iwaonis</name>
    <dbReference type="NCBI Taxonomy" id="2885079"/>
    <lineage>
        <taxon>Bacteria</taxon>
        <taxon>Pseudomonadati</taxon>
        <taxon>Pseudomonadota</taxon>
        <taxon>Alphaproteobacteria</taxon>
        <taxon>Hyphomicrobiales</taxon>
        <taxon>Methylocystaceae</taxon>
        <taxon>Methylocystis</taxon>
    </lineage>
</organism>
<gene>
    <name evidence="3" type="ORF">SS37A_10870</name>
</gene>
<evidence type="ECO:0000256" key="1">
    <source>
        <dbReference type="SAM" id="Phobius"/>
    </source>
</evidence>
<keyword evidence="1" id="KW-0472">Membrane</keyword>
<feature type="transmembrane region" description="Helical" evidence="1">
    <location>
        <begin position="160"/>
        <end position="181"/>
    </location>
</feature>
<proteinExistence type="predicted"/>
<keyword evidence="2" id="KW-0732">Signal</keyword>
<keyword evidence="1" id="KW-1133">Transmembrane helix</keyword>
<keyword evidence="4" id="KW-1185">Reference proteome</keyword>
<reference evidence="3 4" key="1">
    <citation type="journal article" date="2023" name="Int. J. Syst. Evol. Microbiol.">
        <title>Methylocystis iwaonis sp. nov., a type II methane-oxidizing bacterium from surface soil of a rice paddy field in Japan, and emended description of the genus Methylocystis (ex Whittenbury et al. 1970) Bowman et al. 1993.</title>
        <authorList>
            <person name="Kaise H."/>
            <person name="Sawadogo J.B."/>
            <person name="Alam M.S."/>
            <person name="Ueno C."/>
            <person name="Dianou D."/>
            <person name="Shinjo R."/>
            <person name="Asakawa S."/>
        </authorList>
    </citation>
    <scope>NUCLEOTIDE SEQUENCE [LARGE SCALE GENOMIC DNA]</scope>
    <source>
        <strain evidence="3 4">SS37A-Re</strain>
    </source>
</reference>
<keyword evidence="1" id="KW-0812">Transmembrane</keyword>
<evidence type="ECO:0000313" key="4">
    <source>
        <dbReference type="Proteomes" id="UP001317629"/>
    </source>
</evidence>
<accession>A0ABN6VD39</accession>
<name>A0ABN6VD39_9HYPH</name>
<feature type="signal peptide" evidence="2">
    <location>
        <begin position="1"/>
        <end position="24"/>
    </location>
</feature>